<organism evidence="1 2">
    <name type="scientific">Microbacterium salsuginis</name>
    <dbReference type="NCBI Taxonomy" id="2722803"/>
    <lineage>
        <taxon>Bacteria</taxon>
        <taxon>Bacillati</taxon>
        <taxon>Actinomycetota</taxon>
        <taxon>Actinomycetes</taxon>
        <taxon>Micrococcales</taxon>
        <taxon>Microbacteriaceae</taxon>
        <taxon>Microbacterium</taxon>
    </lineage>
</organism>
<name>A0ABX1KAG5_9MICO</name>
<protein>
    <recommendedName>
        <fullName evidence="3">DUF1330 domain-containing protein</fullName>
    </recommendedName>
</protein>
<dbReference type="EMBL" id="JABACI010000002">
    <property type="protein sequence ID" value="NLP84013.1"/>
    <property type="molecule type" value="Genomic_DNA"/>
</dbReference>
<comment type="caution">
    <text evidence="1">The sequence shown here is derived from an EMBL/GenBank/DDBJ whole genome shotgun (WGS) entry which is preliminary data.</text>
</comment>
<proteinExistence type="predicted"/>
<evidence type="ECO:0000313" key="1">
    <source>
        <dbReference type="EMBL" id="NLP84013.1"/>
    </source>
</evidence>
<accession>A0ABX1KAG5</accession>
<dbReference type="Proteomes" id="UP001429745">
    <property type="component" value="Unassembled WGS sequence"/>
</dbReference>
<keyword evidence="2" id="KW-1185">Reference proteome</keyword>
<evidence type="ECO:0000313" key="2">
    <source>
        <dbReference type="Proteomes" id="UP001429745"/>
    </source>
</evidence>
<dbReference type="RefSeq" id="WP_168912485.1">
    <property type="nucleotide sequence ID" value="NZ_JABACI010000002.1"/>
</dbReference>
<evidence type="ECO:0008006" key="3">
    <source>
        <dbReference type="Google" id="ProtNLM"/>
    </source>
</evidence>
<gene>
    <name evidence="1" type="ORF">HF576_09140</name>
</gene>
<reference evidence="1 2" key="1">
    <citation type="submission" date="2020-04" db="EMBL/GenBank/DDBJ databases">
        <title>CFH 90308 Microbacterium sp.</title>
        <authorList>
            <person name="Nie G."/>
            <person name="Ming H."/>
            <person name="Xia T."/>
        </authorList>
    </citation>
    <scope>NUCLEOTIDE SEQUENCE [LARGE SCALE GENOMIC DNA]</scope>
    <source>
        <strain evidence="1 2">CFH 90308</strain>
    </source>
</reference>
<sequence>MRDGLTLCCLLWAHPGTESDLVAYEDRVLALLPEHGIELVARAIGDGRDGTPIETQVYRIPDQAALDAYTADPRRTALADERERVIARTELFPVALR</sequence>